<dbReference type="EC" id="2.7.7.48" evidence="8"/>
<keyword evidence="6" id="KW-0943">RNA-mediated gene silencing</keyword>
<dbReference type="GO" id="GO:0030422">
    <property type="term" value="P:siRNA processing"/>
    <property type="evidence" value="ECO:0007669"/>
    <property type="project" value="TreeGrafter"/>
</dbReference>
<name>A0A9P1GV16_9PEZI</name>
<feature type="compositionally biased region" description="Acidic residues" evidence="9">
    <location>
        <begin position="949"/>
        <end position="959"/>
    </location>
</feature>
<dbReference type="GO" id="GO:0031380">
    <property type="term" value="C:nuclear RNA-directed RNA polymerase complex"/>
    <property type="evidence" value="ECO:0007669"/>
    <property type="project" value="TreeGrafter"/>
</dbReference>
<evidence type="ECO:0000256" key="4">
    <source>
        <dbReference type="ARBA" id="ARBA00022695"/>
    </source>
</evidence>
<sequence>MSGFKVRSPTRPRVFYDRFIKLTPSSKTWLGVPEFEITLDLVRMELAAFFRTDSSPNRPGFYKLNMEFRHLDKVHWQRIDGSQSWAMVIPLKHPPHYFWKRESVEQTFAENSPTWTRSLIWHRATNIETVLDGQMFRQLSLQDSAEMTDPSFVNLGRWTAFGFLFHEVGRASQALDALQDFNVTIDSATKLKVAETSLPLWNLIHAEPATQLGMVKRFPHVANLCRVSGLLHALPFDIRYQLEVCISRGALSEYAIDAAFLLKLESMNRSESRRILERVADEGKRVTDPMTIFGKTGAASFEISPPPSLRSLSYCVVMRKVMVTPTTLYLTSPTLEVANRVLRRFQHLQDRFIRVQFTGELYEGRIRPARTARGTTTSTSGSTEFSFGDPRWRAALRVSSFWKLPDSGKRRVLLFPTNQISCDDIRNSMGKFSHIRTVAKFAARMGQCFSSTREIRTISVPKIRPIEDVENAAGYCFTDGVGKISAFLAAMIVQELDLDFAHMAPSAYQFRMGGCKGVLAVWPDAKKREVHVRRSQAKFESEYNGLEIIRYPDLLDLLSVHVEKHNSAQIYSRDAISLLRQQVDENQTTLTLAEIVLHGFREPAVKEPFISTVLNLWREPQRKICRHSGAEALARRGGFPAKGDRDLPSMLSGGDLDGDDFFVIWEPTLIPPEWNHPPMDYQPPKPKEIDTDVQVCHLQKFFVSYMKNDILPTVALAHLAHADNLHDGAKNPKCITLAKLHSKAVDYVKSGEPAEMDKSLIPRRWPHFMEKRVPRDMIYRSKRALGAIYDTICDVAFIPSYTHNFDKRILDKAPQDAELLEKARQIKAQYDVSMRRILSQREIATEFEVWSGFVLSKPRVGSAYKVQEEIGRQFGSVRQKFRELCYEAAGSSSGDGLKAFVAAIYKVTSDEAKAALEGPGDPTRHTMADASRRKGVDWIPGGSSRASEFAEDNEDSEDNRDDKEKGDSEDNNATSRDGTGDANPLPMQPPVTEFAQMRNRRKAQTANSRARSMLPRQRREIIYPWLREYSSISHTSPTKMRL</sequence>
<dbReference type="EMBL" id="CALLCH030000001">
    <property type="protein sequence ID" value="CAI4210839.1"/>
    <property type="molecule type" value="Genomic_DNA"/>
</dbReference>
<dbReference type="AlphaFoldDB" id="A0A9P1GV16"/>
<evidence type="ECO:0000256" key="1">
    <source>
        <dbReference type="ARBA" id="ARBA00005762"/>
    </source>
</evidence>
<dbReference type="InterPro" id="IPR057596">
    <property type="entry name" value="RDRP_core"/>
</dbReference>
<keyword evidence="2 8" id="KW-0696">RNA-directed RNA polymerase</keyword>
<evidence type="ECO:0000256" key="3">
    <source>
        <dbReference type="ARBA" id="ARBA00022679"/>
    </source>
</evidence>
<evidence type="ECO:0000256" key="7">
    <source>
        <dbReference type="ARBA" id="ARBA00048744"/>
    </source>
</evidence>
<keyword evidence="4 8" id="KW-0548">Nucleotidyltransferase</keyword>
<dbReference type="InterPro" id="IPR058752">
    <property type="entry name" value="RDRP_C_head"/>
</dbReference>
<keyword evidence="5 8" id="KW-0694">RNA-binding</keyword>
<keyword evidence="3 8" id="KW-0808">Transferase</keyword>
<evidence type="ECO:0000259" key="10">
    <source>
        <dbReference type="Pfam" id="PF05183"/>
    </source>
</evidence>
<evidence type="ECO:0000259" key="11">
    <source>
        <dbReference type="Pfam" id="PF26253"/>
    </source>
</evidence>
<evidence type="ECO:0000313" key="12">
    <source>
        <dbReference type="EMBL" id="CAI4210839.1"/>
    </source>
</evidence>
<evidence type="ECO:0000256" key="6">
    <source>
        <dbReference type="ARBA" id="ARBA00023158"/>
    </source>
</evidence>
<proteinExistence type="inferred from homology"/>
<protein>
    <recommendedName>
        <fullName evidence="8">RNA-dependent RNA polymerase</fullName>
        <ecNumber evidence="8">2.7.7.48</ecNumber>
    </recommendedName>
</protein>
<evidence type="ECO:0000256" key="8">
    <source>
        <dbReference type="RuleBase" id="RU363098"/>
    </source>
</evidence>
<evidence type="ECO:0000313" key="13">
    <source>
        <dbReference type="Proteomes" id="UP000838763"/>
    </source>
</evidence>
<comment type="similarity">
    <text evidence="1 8">Belongs to the RdRP family.</text>
</comment>
<comment type="caution">
    <text evidence="12">The sequence shown here is derived from an EMBL/GenBank/DDBJ whole genome shotgun (WGS) entry which is preliminary data.</text>
</comment>
<feature type="compositionally biased region" description="Basic and acidic residues" evidence="9">
    <location>
        <begin position="922"/>
        <end position="936"/>
    </location>
</feature>
<feature type="domain" description="RDRP core" evidence="10">
    <location>
        <begin position="323"/>
        <end position="552"/>
    </location>
</feature>
<gene>
    <name evidence="12" type="ORF">PPNO1_LOCUS637</name>
</gene>
<feature type="domain" description="RDRP C-terminal head" evidence="11">
    <location>
        <begin position="813"/>
        <end position="912"/>
    </location>
</feature>
<dbReference type="PANTHER" id="PTHR23079">
    <property type="entry name" value="RNA-DEPENDENT RNA POLYMERASE"/>
    <property type="match status" value="1"/>
</dbReference>
<dbReference type="GO" id="GO:0003723">
    <property type="term" value="F:RNA binding"/>
    <property type="evidence" value="ECO:0007669"/>
    <property type="project" value="UniProtKB-KW"/>
</dbReference>
<dbReference type="InterPro" id="IPR007855">
    <property type="entry name" value="RDRP"/>
</dbReference>
<keyword evidence="13" id="KW-1185">Reference proteome</keyword>
<comment type="catalytic activity">
    <reaction evidence="7 8">
        <text>RNA(n) + a ribonucleoside 5'-triphosphate = RNA(n+1) + diphosphate</text>
        <dbReference type="Rhea" id="RHEA:21248"/>
        <dbReference type="Rhea" id="RHEA-COMP:14527"/>
        <dbReference type="Rhea" id="RHEA-COMP:17342"/>
        <dbReference type="ChEBI" id="CHEBI:33019"/>
        <dbReference type="ChEBI" id="CHEBI:61557"/>
        <dbReference type="ChEBI" id="CHEBI:140395"/>
        <dbReference type="EC" id="2.7.7.48"/>
    </reaction>
</comment>
<reference evidence="12" key="1">
    <citation type="submission" date="2022-11" db="EMBL/GenBank/DDBJ databases">
        <authorList>
            <person name="Scott C."/>
            <person name="Bruce N."/>
        </authorList>
    </citation>
    <scope>NUCLEOTIDE SEQUENCE</scope>
</reference>
<accession>A0A9P1GV16</accession>
<evidence type="ECO:0000256" key="5">
    <source>
        <dbReference type="ARBA" id="ARBA00022884"/>
    </source>
</evidence>
<evidence type="ECO:0000256" key="2">
    <source>
        <dbReference type="ARBA" id="ARBA00022484"/>
    </source>
</evidence>
<dbReference type="Pfam" id="PF26253">
    <property type="entry name" value="RdRP_head"/>
    <property type="match status" value="1"/>
</dbReference>
<dbReference type="Proteomes" id="UP000838763">
    <property type="component" value="Unassembled WGS sequence"/>
</dbReference>
<dbReference type="PANTHER" id="PTHR23079:SF55">
    <property type="entry name" value="RNA-DIRECTED RNA POLYMERASE"/>
    <property type="match status" value="1"/>
</dbReference>
<feature type="region of interest" description="Disordered" evidence="9">
    <location>
        <begin position="915"/>
        <end position="990"/>
    </location>
</feature>
<dbReference type="OrthoDB" id="6513042at2759"/>
<dbReference type="Pfam" id="PF05183">
    <property type="entry name" value="RdRP"/>
    <property type="match status" value="2"/>
</dbReference>
<dbReference type="GO" id="GO:0003968">
    <property type="term" value="F:RNA-directed RNA polymerase activity"/>
    <property type="evidence" value="ECO:0007669"/>
    <property type="project" value="UniProtKB-KW"/>
</dbReference>
<evidence type="ECO:0000256" key="9">
    <source>
        <dbReference type="SAM" id="MobiDB-lite"/>
    </source>
</evidence>
<organism evidence="12 13">
    <name type="scientific">Parascedosporium putredinis</name>
    <dbReference type="NCBI Taxonomy" id="1442378"/>
    <lineage>
        <taxon>Eukaryota</taxon>
        <taxon>Fungi</taxon>
        <taxon>Dikarya</taxon>
        <taxon>Ascomycota</taxon>
        <taxon>Pezizomycotina</taxon>
        <taxon>Sordariomycetes</taxon>
        <taxon>Hypocreomycetidae</taxon>
        <taxon>Microascales</taxon>
        <taxon>Microascaceae</taxon>
        <taxon>Parascedosporium</taxon>
    </lineage>
</organism>
<feature type="domain" description="RDRP core" evidence="10">
    <location>
        <begin position="639"/>
        <end position="792"/>
    </location>
</feature>